<feature type="chain" id="PRO_5039050703" description="DUF5723 domain-containing protein" evidence="1">
    <location>
        <begin position="21"/>
        <end position="498"/>
    </location>
</feature>
<feature type="signal peptide" evidence="1">
    <location>
        <begin position="1"/>
        <end position="20"/>
    </location>
</feature>
<sequence length="498" mass="54094">MKKIFGIFIVALAFSVTVKAQEPLRTAYFLDGYNFVHQLNPALPSARSYFTLPGLGYSNLGIQSNMGISTFLFPQENGQLTTFMNSSISSETFMKGLNNNNILNVDVSTALLSIGAWGRKNGFTSIDLNLKANASINLPRDLFMFMKNVGGAEEYNISNLGVKARSYLELSLGHTQRINKRLSVGGKVKFLLGVLNADLNIDKMNIRMNESAWSVTAKGSLRGSTGNFVNIPSYAESGAEGSKYPDQVDFGGIRFNNPFDGANDFSSIMSSIGNCIGGYGVAIDLGAAYEVIDGLTISAAVRDLGFINWKSTIYATTDEASWEFTGFDNISFEEGSENSIENQINGLTEGIEDMIVLRKKPGSSYNEMLAMTVHAAAEYTMPFWKGMSVGALLTSRIQGAHSWTEGRFSLNLALGNVFAISGSYAISNFGSNFGAALNLHSKAFSFYIGADAIPMHLTTPMESLGIGFGIPYKPINLGLNFGLTWNLSKRKDILGFRE</sequence>
<organism evidence="3 4">
    <name type="scientific">Candidatus Cryptobacteroides faecigallinarum</name>
    <dbReference type="NCBI Taxonomy" id="2840763"/>
    <lineage>
        <taxon>Bacteria</taxon>
        <taxon>Pseudomonadati</taxon>
        <taxon>Bacteroidota</taxon>
        <taxon>Bacteroidia</taxon>
        <taxon>Bacteroidales</taxon>
        <taxon>Candidatus Cryptobacteroides</taxon>
    </lineage>
</organism>
<proteinExistence type="predicted"/>
<dbReference type="InterPro" id="IPR043781">
    <property type="entry name" value="DUF5723"/>
</dbReference>
<evidence type="ECO:0000256" key="1">
    <source>
        <dbReference type="SAM" id="SignalP"/>
    </source>
</evidence>
<dbReference type="Pfam" id="PF18990">
    <property type="entry name" value="DUF5723"/>
    <property type="match status" value="1"/>
</dbReference>
<dbReference type="Proteomes" id="UP000823757">
    <property type="component" value="Unassembled WGS sequence"/>
</dbReference>
<dbReference type="EMBL" id="JADIMD010000004">
    <property type="protein sequence ID" value="MBO8473731.1"/>
    <property type="molecule type" value="Genomic_DNA"/>
</dbReference>
<dbReference type="AlphaFoldDB" id="A0A9D9NHE9"/>
<comment type="caution">
    <text evidence="3">The sequence shown here is derived from an EMBL/GenBank/DDBJ whole genome shotgun (WGS) entry which is preliminary data.</text>
</comment>
<keyword evidence="1" id="KW-0732">Signal</keyword>
<feature type="domain" description="DUF5723" evidence="2">
    <location>
        <begin position="41"/>
        <end position="451"/>
    </location>
</feature>
<reference evidence="3" key="2">
    <citation type="journal article" date="2021" name="PeerJ">
        <title>Extensive microbial diversity within the chicken gut microbiome revealed by metagenomics and culture.</title>
        <authorList>
            <person name="Gilroy R."/>
            <person name="Ravi A."/>
            <person name="Getino M."/>
            <person name="Pursley I."/>
            <person name="Horton D.L."/>
            <person name="Alikhan N.F."/>
            <person name="Baker D."/>
            <person name="Gharbi K."/>
            <person name="Hall N."/>
            <person name="Watson M."/>
            <person name="Adriaenssens E.M."/>
            <person name="Foster-Nyarko E."/>
            <person name="Jarju S."/>
            <person name="Secka A."/>
            <person name="Antonio M."/>
            <person name="Oren A."/>
            <person name="Chaudhuri R.R."/>
            <person name="La Ragione R."/>
            <person name="Hildebrand F."/>
            <person name="Pallen M.J."/>
        </authorList>
    </citation>
    <scope>NUCLEOTIDE SEQUENCE</scope>
    <source>
        <strain evidence="3">B1-13419</strain>
    </source>
</reference>
<reference evidence="3" key="1">
    <citation type="submission" date="2020-10" db="EMBL/GenBank/DDBJ databases">
        <authorList>
            <person name="Gilroy R."/>
        </authorList>
    </citation>
    <scope>NUCLEOTIDE SEQUENCE</scope>
    <source>
        <strain evidence="3">B1-13419</strain>
    </source>
</reference>
<evidence type="ECO:0000313" key="3">
    <source>
        <dbReference type="EMBL" id="MBO8473731.1"/>
    </source>
</evidence>
<name>A0A9D9NHE9_9BACT</name>
<evidence type="ECO:0000259" key="2">
    <source>
        <dbReference type="Pfam" id="PF18990"/>
    </source>
</evidence>
<evidence type="ECO:0000313" key="4">
    <source>
        <dbReference type="Proteomes" id="UP000823757"/>
    </source>
</evidence>
<accession>A0A9D9NHE9</accession>
<gene>
    <name evidence="3" type="ORF">IAB91_00365</name>
</gene>
<protein>
    <recommendedName>
        <fullName evidence="2">DUF5723 domain-containing protein</fullName>
    </recommendedName>
</protein>